<protein>
    <submittedName>
        <fullName evidence="2">Uncharacterized protein</fullName>
    </submittedName>
</protein>
<reference evidence="2 3" key="1">
    <citation type="submission" date="2019-10" db="EMBL/GenBank/DDBJ databases">
        <title>Genomic analysis of Raineyella sp. CBA3103.</title>
        <authorList>
            <person name="Roh S.W."/>
        </authorList>
    </citation>
    <scope>NUCLEOTIDE SEQUENCE [LARGE SCALE GENOMIC DNA]</scope>
    <source>
        <strain evidence="2 3">CBA3103</strain>
    </source>
</reference>
<feature type="transmembrane region" description="Helical" evidence="1">
    <location>
        <begin position="15"/>
        <end position="37"/>
    </location>
</feature>
<dbReference type="AlphaFoldDB" id="A0A5Q2FBL3"/>
<name>A0A5Q2FBL3_9ACTN</name>
<feature type="transmembrane region" description="Helical" evidence="1">
    <location>
        <begin position="102"/>
        <end position="128"/>
    </location>
</feature>
<dbReference type="Proteomes" id="UP000386847">
    <property type="component" value="Chromosome"/>
</dbReference>
<feature type="transmembrane region" description="Helical" evidence="1">
    <location>
        <begin position="49"/>
        <end position="71"/>
    </location>
</feature>
<evidence type="ECO:0000256" key="1">
    <source>
        <dbReference type="SAM" id="Phobius"/>
    </source>
</evidence>
<proteinExistence type="predicted"/>
<organism evidence="2 3">
    <name type="scientific">Raineyella fluvialis</name>
    <dbReference type="NCBI Taxonomy" id="2662261"/>
    <lineage>
        <taxon>Bacteria</taxon>
        <taxon>Bacillati</taxon>
        <taxon>Actinomycetota</taxon>
        <taxon>Actinomycetes</taxon>
        <taxon>Propionibacteriales</taxon>
        <taxon>Propionibacteriaceae</taxon>
        <taxon>Raineyella</taxon>
    </lineage>
</organism>
<dbReference type="KEGG" id="rain:Rai3103_13145"/>
<gene>
    <name evidence="2" type="ORF">Rai3103_13145</name>
</gene>
<sequence length="135" mass="13918">MTSPLATLRRAPVPLRIAAALVGIQTLGFAGFGLYELGQLVAARIVSGMAAEPLVLVAWGLALGWGAYALLGGRAVARGPVLAAQLIQVPTAWSLRGGDTTWAAVALGLTSLGVMVLVLFPASTRYLVGPRPERS</sequence>
<keyword evidence="1" id="KW-1133">Transmembrane helix</keyword>
<accession>A0A5Q2FBL3</accession>
<keyword evidence="1" id="KW-0812">Transmembrane</keyword>
<keyword evidence="1" id="KW-0472">Membrane</keyword>
<dbReference type="EMBL" id="CP045725">
    <property type="protein sequence ID" value="QGF24440.1"/>
    <property type="molecule type" value="Genomic_DNA"/>
</dbReference>
<evidence type="ECO:0000313" key="3">
    <source>
        <dbReference type="Proteomes" id="UP000386847"/>
    </source>
</evidence>
<dbReference type="RefSeq" id="WP_153572969.1">
    <property type="nucleotide sequence ID" value="NZ_CP045725.1"/>
</dbReference>
<evidence type="ECO:0000313" key="2">
    <source>
        <dbReference type="EMBL" id="QGF24440.1"/>
    </source>
</evidence>
<keyword evidence="3" id="KW-1185">Reference proteome</keyword>